<dbReference type="EMBL" id="BEZZ01000232">
    <property type="protein sequence ID" value="GCC29060.1"/>
    <property type="molecule type" value="Genomic_DNA"/>
</dbReference>
<evidence type="ECO:0000256" key="13">
    <source>
        <dbReference type="ARBA" id="ARBA00079342"/>
    </source>
</evidence>
<dbReference type="FunFam" id="1.20.1280.290:FF:000009">
    <property type="entry name" value="PQ loop repeat family protein"/>
    <property type="match status" value="1"/>
</dbReference>
<evidence type="ECO:0000256" key="8">
    <source>
        <dbReference type="ARBA" id="ARBA00023180"/>
    </source>
</evidence>
<comment type="caution">
    <text evidence="16">The sequence shown here is derived from an EMBL/GenBank/DDBJ whole genome shotgun (WGS) entry which is preliminary data.</text>
</comment>
<protein>
    <recommendedName>
        <fullName evidence="12">Lysosomal amino acid transporter 1 homolog</fullName>
    </recommendedName>
    <alternativeName>
        <fullName evidence="13">PQ-loop repeat-containing protein 2</fullName>
    </alternativeName>
    <alternativeName>
        <fullName evidence="14">Solute carrier family 66 member 1</fullName>
    </alternativeName>
</protein>
<evidence type="ECO:0000256" key="9">
    <source>
        <dbReference type="ARBA" id="ARBA00023228"/>
    </source>
</evidence>
<keyword evidence="5" id="KW-0029">Amino-acid transport</keyword>
<dbReference type="AlphaFoldDB" id="A0A401SFD9"/>
<evidence type="ECO:0000313" key="16">
    <source>
        <dbReference type="EMBL" id="GCC29060.1"/>
    </source>
</evidence>
<keyword evidence="3 15" id="KW-0812">Transmembrane</keyword>
<keyword evidence="8" id="KW-0325">Glycoprotein</keyword>
<feature type="transmembrane region" description="Helical" evidence="15">
    <location>
        <begin position="29"/>
        <end position="51"/>
    </location>
</feature>
<evidence type="ECO:0000256" key="5">
    <source>
        <dbReference type="ARBA" id="ARBA00022970"/>
    </source>
</evidence>
<dbReference type="OrthoDB" id="8048523at2759"/>
<dbReference type="Gene3D" id="1.20.1280.290">
    <property type="match status" value="2"/>
</dbReference>
<name>A0A401SFD9_CHIPU</name>
<dbReference type="GO" id="GO:0015174">
    <property type="term" value="F:basic amino acid transmembrane transporter activity"/>
    <property type="evidence" value="ECO:0007669"/>
    <property type="project" value="UniProtKB-ARBA"/>
</dbReference>
<comment type="function">
    <text evidence="11">Amino acid transporter that specifically mediates the pH-dependent export of the cationic amino acids arginine, histidine and lysine from lysosomes.</text>
</comment>
<keyword evidence="6 15" id="KW-1133">Transmembrane helix</keyword>
<feature type="transmembrane region" description="Helical" evidence="15">
    <location>
        <begin position="63"/>
        <end position="84"/>
    </location>
</feature>
<proteinExistence type="inferred from homology"/>
<comment type="similarity">
    <text evidence="10">Belongs to the laat-1 family.</text>
</comment>
<evidence type="ECO:0000256" key="4">
    <source>
        <dbReference type="ARBA" id="ARBA00022737"/>
    </source>
</evidence>
<accession>A0A401SFD9</accession>
<keyword evidence="2" id="KW-0813">Transport</keyword>
<keyword evidence="9" id="KW-0458">Lysosome</keyword>
<feature type="transmembrane region" description="Helical" evidence="15">
    <location>
        <begin position="214"/>
        <end position="232"/>
    </location>
</feature>
<feature type="transmembrane region" description="Helical" evidence="15">
    <location>
        <begin position="90"/>
        <end position="112"/>
    </location>
</feature>
<evidence type="ECO:0000256" key="6">
    <source>
        <dbReference type="ARBA" id="ARBA00022989"/>
    </source>
</evidence>
<keyword evidence="4" id="KW-0677">Repeat</keyword>
<keyword evidence="7 15" id="KW-0472">Membrane</keyword>
<sequence length="292" mass="32653">MGNFTTDCPNGSLFIWNVLKECTEDGRDLASVVLGLFSVLCFMMAAFPQCYSSYLKGNMDQAVSIWFLMGWLAGDSCNALGAFLAQQLPIQIYTAVYYVVVDVIMVSLYIYYAVKNRSRPDGTVINAIVVFVMFGATVSLFPGNHLGSPVQDVPKFTRRSLLAFPHFFANQEFTTQEIIGFTIGSFSSVFYLTSRLPQLCRNWKRKSTEGISPFLFTLMIVGNLTYGLSVLLKEPRQGQSEGNYVVHHLPWLIGSLGTMGLDVAILFQFFIYQEQKSDESRPLINSSGHRAL</sequence>
<dbReference type="SMART" id="SM00679">
    <property type="entry name" value="CTNS"/>
    <property type="match status" value="2"/>
</dbReference>
<evidence type="ECO:0000313" key="17">
    <source>
        <dbReference type="Proteomes" id="UP000287033"/>
    </source>
</evidence>
<comment type="subcellular location">
    <subcellularLocation>
        <location evidence="1">Lysosome membrane</location>
        <topology evidence="1">Multi-pass membrane protein</topology>
    </subcellularLocation>
</comment>
<dbReference type="OMA" id="DMCIFIQ"/>
<dbReference type="FunFam" id="1.20.1280.290:FF:000017">
    <property type="entry name" value="lysosomal amino acid transporter 1 homolog"/>
    <property type="match status" value="1"/>
</dbReference>
<reference evidence="16 17" key="1">
    <citation type="journal article" date="2018" name="Nat. Ecol. Evol.">
        <title>Shark genomes provide insights into elasmobranch evolution and the origin of vertebrates.</title>
        <authorList>
            <person name="Hara Y"/>
            <person name="Yamaguchi K"/>
            <person name="Onimaru K"/>
            <person name="Kadota M"/>
            <person name="Koyanagi M"/>
            <person name="Keeley SD"/>
            <person name="Tatsumi K"/>
            <person name="Tanaka K"/>
            <person name="Motone F"/>
            <person name="Kageyama Y"/>
            <person name="Nozu R"/>
            <person name="Adachi N"/>
            <person name="Nishimura O"/>
            <person name="Nakagawa R"/>
            <person name="Tanegashima C"/>
            <person name="Kiyatake I"/>
            <person name="Matsumoto R"/>
            <person name="Murakumo K"/>
            <person name="Nishida K"/>
            <person name="Terakita A"/>
            <person name="Kuratani S"/>
            <person name="Sato K"/>
            <person name="Hyodo S Kuraku.S."/>
        </authorList>
    </citation>
    <scope>NUCLEOTIDE SEQUENCE [LARGE SCALE GENOMIC DNA]</scope>
</reference>
<dbReference type="Pfam" id="PF04193">
    <property type="entry name" value="PQ-loop"/>
    <property type="match status" value="2"/>
</dbReference>
<dbReference type="Proteomes" id="UP000287033">
    <property type="component" value="Unassembled WGS sequence"/>
</dbReference>
<dbReference type="PANTHER" id="PTHR16201">
    <property type="entry name" value="SEVEN TRANSMEMBRANE PROTEIN 1-RELATED"/>
    <property type="match status" value="1"/>
</dbReference>
<dbReference type="InterPro" id="IPR006603">
    <property type="entry name" value="PQ-loop_rpt"/>
</dbReference>
<dbReference type="STRING" id="137246.A0A401SFD9"/>
<evidence type="ECO:0000256" key="15">
    <source>
        <dbReference type="SAM" id="Phobius"/>
    </source>
</evidence>
<gene>
    <name evidence="16" type="ORF">chiPu_0007497</name>
</gene>
<keyword evidence="17" id="KW-1185">Reference proteome</keyword>
<evidence type="ECO:0000256" key="14">
    <source>
        <dbReference type="ARBA" id="ARBA00081269"/>
    </source>
</evidence>
<evidence type="ECO:0000256" key="11">
    <source>
        <dbReference type="ARBA" id="ARBA00056009"/>
    </source>
</evidence>
<dbReference type="InterPro" id="IPR051415">
    <property type="entry name" value="LAAT-1"/>
</dbReference>
<feature type="transmembrane region" description="Helical" evidence="15">
    <location>
        <begin position="124"/>
        <end position="141"/>
    </location>
</feature>
<feature type="transmembrane region" description="Helical" evidence="15">
    <location>
        <begin position="252"/>
        <end position="272"/>
    </location>
</feature>
<evidence type="ECO:0000256" key="2">
    <source>
        <dbReference type="ARBA" id="ARBA00022448"/>
    </source>
</evidence>
<dbReference type="PANTHER" id="PTHR16201:SF36">
    <property type="entry name" value="LYSOSOMAL AMINO ACID TRANSPORTER 1 HOMOLOG"/>
    <property type="match status" value="1"/>
</dbReference>
<evidence type="ECO:0000256" key="1">
    <source>
        <dbReference type="ARBA" id="ARBA00004155"/>
    </source>
</evidence>
<evidence type="ECO:0000256" key="7">
    <source>
        <dbReference type="ARBA" id="ARBA00023136"/>
    </source>
</evidence>
<dbReference type="GO" id="GO:0005765">
    <property type="term" value="C:lysosomal membrane"/>
    <property type="evidence" value="ECO:0007669"/>
    <property type="project" value="UniProtKB-SubCell"/>
</dbReference>
<evidence type="ECO:0000256" key="12">
    <source>
        <dbReference type="ARBA" id="ARBA00068323"/>
    </source>
</evidence>
<evidence type="ECO:0000256" key="10">
    <source>
        <dbReference type="ARBA" id="ARBA00038039"/>
    </source>
</evidence>
<feature type="transmembrane region" description="Helical" evidence="15">
    <location>
        <begin position="173"/>
        <end position="193"/>
    </location>
</feature>
<organism evidence="16 17">
    <name type="scientific">Chiloscyllium punctatum</name>
    <name type="common">Brownbanded bambooshark</name>
    <name type="synonym">Hemiscyllium punctatum</name>
    <dbReference type="NCBI Taxonomy" id="137246"/>
    <lineage>
        <taxon>Eukaryota</taxon>
        <taxon>Metazoa</taxon>
        <taxon>Chordata</taxon>
        <taxon>Craniata</taxon>
        <taxon>Vertebrata</taxon>
        <taxon>Chondrichthyes</taxon>
        <taxon>Elasmobranchii</taxon>
        <taxon>Galeomorphii</taxon>
        <taxon>Galeoidea</taxon>
        <taxon>Orectolobiformes</taxon>
        <taxon>Hemiscylliidae</taxon>
        <taxon>Chiloscyllium</taxon>
    </lineage>
</organism>
<evidence type="ECO:0000256" key="3">
    <source>
        <dbReference type="ARBA" id="ARBA00022692"/>
    </source>
</evidence>